<organism evidence="2 3">
    <name type="scientific">Roseospira goensis</name>
    <dbReference type="NCBI Taxonomy" id="391922"/>
    <lineage>
        <taxon>Bacteria</taxon>
        <taxon>Pseudomonadati</taxon>
        <taxon>Pseudomonadota</taxon>
        <taxon>Alphaproteobacteria</taxon>
        <taxon>Rhodospirillales</taxon>
        <taxon>Rhodospirillaceae</taxon>
        <taxon>Roseospira</taxon>
    </lineage>
</organism>
<evidence type="ECO:0000313" key="3">
    <source>
        <dbReference type="Proteomes" id="UP000555728"/>
    </source>
</evidence>
<dbReference type="EMBL" id="JACIGI010000022">
    <property type="protein sequence ID" value="MBB4286823.1"/>
    <property type="molecule type" value="Genomic_DNA"/>
</dbReference>
<dbReference type="GO" id="GO:0003677">
    <property type="term" value="F:DNA binding"/>
    <property type="evidence" value="ECO:0007669"/>
    <property type="project" value="InterPro"/>
</dbReference>
<dbReference type="Gene3D" id="1.10.260.40">
    <property type="entry name" value="lambda repressor-like DNA-binding domains"/>
    <property type="match status" value="1"/>
</dbReference>
<dbReference type="SUPFAM" id="SSF47413">
    <property type="entry name" value="lambda repressor-like DNA-binding domains"/>
    <property type="match status" value="1"/>
</dbReference>
<dbReference type="RefSeq" id="WP_184435995.1">
    <property type="nucleotide sequence ID" value="NZ_JACIGI010000022.1"/>
</dbReference>
<name>A0A7W6S0W1_9PROT</name>
<reference evidence="2 3" key="1">
    <citation type="submission" date="2020-08" db="EMBL/GenBank/DDBJ databases">
        <title>Genome sequencing of Purple Non-Sulfur Bacteria from various extreme environments.</title>
        <authorList>
            <person name="Mayer M."/>
        </authorList>
    </citation>
    <scope>NUCLEOTIDE SEQUENCE [LARGE SCALE GENOMIC DNA]</scope>
    <source>
        <strain evidence="2 3">JA135</strain>
    </source>
</reference>
<sequence>MSEPCPICGGETRAEVLPEYADDLLGLPVVLRNAVVRETCTACGATTTEIPDLDGLTAALAVTRGLYPLQLTGAELRFLRKATGMNARDFADAIDLDTASLSRWENDKQTLGGYAEKVMRVFVCEALHDQAPAIPYAAGMIARLKLRPHGSMPPFRPVMDRVRFRMEREDTARLRWETEPVAA</sequence>
<evidence type="ECO:0000259" key="1">
    <source>
        <dbReference type="PROSITE" id="PS50943"/>
    </source>
</evidence>
<dbReference type="InterPro" id="IPR001387">
    <property type="entry name" value="Cro/C1-type_HTH"/>
</dbReference>
<proteinExistence type="predicted"/>
<dbReference type="InterPro" id="IPR010982">
    <property type="entry name" value="Lambda_DNA-bd_dom_sf"/>
</dbReference>
<gene>
    <name evidence="2" type="ORF">GGD88_002564</name>
</gene>
<evidence type="ECO:0000313" key="2">
    <source>
        <dbReference type="EMBL" id="MBB4286823.1"/>
    </source>
</evidence>
<dbReference type="CDD" id="cd00093">
    <property type="entry name" value="HTH_XRE"/>
    <property type="match status" value="1"/>
</dbReference>
<comment type="caution">
    <text evidence="2">The sequence shown here is derived from an EMBL/GenBank/DDBJ whole genome shotgun (WGS) entry which is preliminary data.</text>
</comment>
<dbReference type="PROSITE" id="PS50943">
    <property type="entry name" value="HTH_CROC1"/>
    <property type="match status" value="1"/>
</dbReference>
<feature type="domain" description="HTH cro/C1-type" evidence="1">
    <location>
        <begin position="76"/>
        <end position="108"/>
    </location>
</feature>
<accession>A0A7W6S0W1</accession>
<dbReference type="AlphaFoldDB" id="A0A7W6S0W1"/>
<dbReference type="Proteomes" id="UP000555728">
    <property type="component" value="Unassembled WGS sequence"/>
</dbReference>
<keyword evidence="3" id="KW-1185">Reference proteome</keyword>
<protein>
    <recommendedName>
        <fullName evidence="1">HTH cro/C1-type domain-containing protein</fullName>
    </recommendedName>
</protein>